<name>A0A084G827_PSEDA</name>
<evidence type="ECO:0000256" key="6">
    <source>
        <dbReference type="SAM" id="Phobius"/>
    </source>
</evidence>
<feature type="compositionally biased region" description="Basic and acidic residues" evidence="5">
    <location>
        <begin position="52"/>
        <end position="70"/>
    </location>
</feature>
<dbReference type="PANTHER" id="PTHR23502">
    <property type="entry name" value="MAJOR FACILITATOR SUPERFAMILY"/>
    <property type="match status" value="1"/>
</dbReference>
<keyword evidence="2 6" id="KW-0812">Transmembrane</keyword>
<dbReference type="HOGENOM" id="CLU_287001_0_0_1"/>
<evidence type="ECO:0000313" key="8">
    <source>
        <dbReference type="EMBL" id="KEZ43489.1"/>
    </source>
</evidence>
<feature type="transmembrane region" description="Helical" evidence="6">
    <location>
        <begin position="492"/>
        <end position="512"/>
    </location>
</feature>
<protein>
    <recommendedName>
        <fullName evidence="7">Major facilitator superfamily (MFS) profile domain-containing protein</fullName>
    </recommendedName>
</protein>
<dbReference type="VEuPathDB" id="FungiDB:SAPIO_CDS4692"/>
<dbReference type="Gene3D" id="1.20.1250.20">
    <property type="entry name" value="MFS general substrate transporter like domains"/>
    <property type="match status" value="1"/>
</dbReference>
<dbReference type="GeneID" id="27723764"/>
<feature type="transmembrane region" description="Helical" evidence="6">
    <location>
        <begin position="458"/>
        <end position="480"/>
    </location>
</feature>
<gene>
    <name evidence="8" type="ORF">SAPIO_CDS4692</name>
</gene>
<dbReference type="SUPFAM" id="SSF103473">
    <property type="entry name" value="MFS general substrate transporter"/>
    <property type="match status" value="1"/>
</dbReference>
<dbReference type="InterPro" id="IPR011701">
    <property type="entry name" value="MFS"/>
</dbReference>
<accession>A0A084G827</accession>
<keyword evidence="9" id="KW-1185">Reference proteome</keyword>
<evidence type="ECO:0000256" key="5">
    <source>
        <dbReference type="SAM" id="MobiDB-lite"/>
    </source>
</evidence>
<dbReference type="Pfam" id="PF07690">
    <property type="entry name" value="MFS_1"/>
    <property type="match status" value="1"/>
</dbReference>
<evidence type="ECO:0000313" key="9">
    <source>
        <dbReference type="Proteomes" id="UP000028545"/>
    </source>
</evidence>
<keyword evidence="4 6" id="KW-0472">Membrane</keyword>
<dbReference type="OrthoDB" id="268400at2759"/>
<evidence type="ECO:0000256" key="3">
    <source>
        <dbReference type="ARBA" id="ARBA00022989"/>
    </source>
</evidence>
<dbReference type="KEGG" id="sapo:SAPIO_CDS4692"/>
<keyword evidence="3 6" id="KW-1133">Transmembrane helix</keyword>
<comment type="subcellular location">
    <subcellularLocation>
        <location evidence="1">Membrane</location>
        <topology evidence="1">Multi-pass membrane protein</topology>
    </subcellularLocation>
</comment>
<feature type="transmembrane region" description="Helical" evidence="6">
    <location>
        <begin position="180"/>
        <end position="201"/>
    </location>
</feature>
<feature type="transmembrane region" description="Helical" evidence="6">
    <location>
        <begin position="410"/>
        <end position="438"/>
    </location>
</feature>
<feature type="transmembrane region" description="Helical" evidence="6">
    <location>
        <begin position="271"/>
        <end position="295"/>
    </location>
</feature>
<feature type="domain" description="Major facilitator superfamily (MFS) profile" evidence="7">
    <location>
        <begin position="130"/>
        <end position="543"/>
    </location>
</feature>
<dbReference type="PROSITE" id="PS50850">
    <property type="entry name" value="MFS"/>
    <property type="match status" value="1"/>
</dbReference>
<dbReference type="InterPro" id="IPR036259">
    <property type="entry name" value="MFS_trans_sf"/>
</dbReference>
<evidence type="ECO:0000256" key="2">
    <source>
        <dbReference type="ARBA" id="ARBA00022692"/>
    </source>
</evidence>
<evidence type="ECO:0000256" key="1">
    <source>
        <dbReference type="ARBA" id="ARBA00004141"/>
    </source>
</evidence>
<feature type="region of interest" description="Disordered" evidence="5">
    <location>
        <begin position="41"/>
        <end position="77"/>
    </location>
</feature>
<dbReference type="GO" id="GO:0005886">
    <property type="term" value="C:plasma membrane"/>
    <property type="evidence" value="ECO:0007669"/>
    <property type="project" value="TreeGrafter"/>
</dbReference>
<feature type="transmembrane region" description="Helical" evidence="6">
    <location>
        <begin position="301"/>
        <end position="321"/>
    </location>
</feature>
<dbReference type="Gene3D" id="3.80.10.10">
    <property type="entry name" value="Ribonuclease Inhibitor"/>
    <property type="match status" value="1"/>
</dbReference>
<dbReference type="GO" id="GO:0022857">
    <property type="term" value="F:transmembrane transporter activity"/>
    <property type="evidence" value="ECO:0007669"/>
    <property type="project" value="InterPro"/>
</dbReference>
<sequence length="1075" mass="119896">MATMNDRDWKLGLIRADRNTYLIPYSVVDFRDSWVRDRVRPPSPSYSTDSTRFGDEESPLRRYDSDDTLKSRVGGEQSEQVLGSTEIYDRHGNLRLIPTPTPDPKDPLNLPEWRKWLAIGSLCFFGSVSLAVEIAVGGLLPVFLLEYSGVDPRSTLKNIDLRNNPDPLAVVPDGITPVPLAQVSLLATIPMLSNGIATYLLVPLSTAIGRRPVLILTSTLSWTSGFWAGHSTSLNSHIAARAIHGLGSGAVEALLPLIAQDMVFIHQRNKAVATIIASQGPMIALLGILGPYVSVNHDWRWIYWGTSSVGIVAWILLILFVPETRKQRSMEELSETPNTFPSTFALSLKTEEGKLLDGQQLWPVQPGESRTALDHATYGHRRLWDDVGFFQYGYLWKESGIQIIATLKSLFFPGIIWCILLQTAFGIVMGVTIQAVSFALLASGVPFELTGLSQIPQMLSTVVIFFVGGPVADKVALWISRRFGRREPEYQLPNLVVPIIFAIIGTLIFGYANQFGLHYALLLLGTFFTLTATLTCAPIINNYAVESYPQWAGAVEVYDLPGRDASDCAMRDSTAVPLWKENPWLDLWQGRQKADSGSLEAQIPESPAMPGSPEFSSLPTEVLRAICVQLQGDHGLGNGDLARLSLTCQRLGDIAQSILYQHFHERHDEPGINIDGDDGDEDDDGRLVPFLRTVILRPDLARYVTELCIDFHGRPCMTEEDFDLFKETASKHQFELPREFIIFTDPRIKKHGPLDLEIDPTTASGIEVVLQLLLLHLPNLQSAEIYIPNSLTTFPHLDIVARQREGEHSGLASFRRLGITNYGSGVRLGSMRNLLAFCPNLEILQVSRCRNVVPDLPLSNLVKLEIDPGDLSFNHLSELLGSCPKLEAFKYRSEWNPRVRFWGLDLPFNPREALEALRPFQAQLKILELDLSERDRFSDREEEKEFITSLREFSALERIKLHCSAIFSGGERAQPGSRNGRFAELLPGSVKHLILVQPYPSMYRDLLKLGKCAASRFPSLGTVEVQWTPKNMPSGFTVSQVADIRWMFKSHGVDLLLDDPTPGSISSMPRFSIRP</sequence>
<dbReference type="PANTHER" id="PTHR23502:SF34">
    <property type="entry name" value="PROTEIN HOL1"/>
    <property type="match status" value="1"/>
</dbReference>
<evidence type="ECO:0000256" key="4">
    <source>
        <dbReference type="ARBA" id="ARBA00023136"/>
    </source>
</evidence>
<proteinExistence type="predicted"/>
<dbReference type="SUPFAM" id="SSF52047">
    <property type="entry name" value="RNI-like"/>
    <property type="match status" value="1"/>
</dbReference>
<comment type="caution">
    <text evidence="8">The sequence shown here is derived from an EMBL/GenBank/DDBJ whole genome shotgun (WGS) entry which is preliminary data.</text>
</comment>
<dbReference type="InterPro" id="IPR020846">
    <property type="entry name" value="MFS_dom"/>
</dbReference>
<evidence type="ECO:0000259" key="7">
    <source>
        <dbReference type="PROSITE" id="PS50850"/>
    </source>
</evidence>
<dbReference type="InterPro" id="IPR032675">
    <property type="entry name" value="LRR_dom_sf"/>
</dbReference>
<dbReference type="Proteomes" id="UP000028545">
    <property type="component" value="Unassembled WGS sequence"/>
</dbReference>
<feature type="transmembrane region" description="Helical" evidence="6">
    <location>
        <begin position="116"/>
        <end position="144"/>
    </location>
</feature>
<dbReference type="EMBL" id="JOWA01000093">
    <property type="protein sequence ID" value="KEZ43489.1"/>
    <property type="molecule type" value="Genomic_DNA"/>
</dbReference>
<dbReference type="RefSeq" id="XP_016643288.1">
    <property type="nucleotide sequence ID" value="XM_016787179.1"/>
</dbReference>
<organism evidence="8 9">
    <name type="scientific">Pseudallescheria apiosperma</name>
    <name type="common">Scedosporium apiospermum</name>
    <dbReference type="NCBI Taxonomy" id="563466"/>
    <lineage>
        <taxon>Eukaryota</taxon>
        <taxon>Fungi</taxon>
        <taxon>Dikarya</taxon>
        <taxon>Ascomycota</taxon>
        <taxon>Pezizomycotina</taxon>
        <taxon>Sordariomycetes</taxon>
        <taxon>Hypocreomycetidae</taxon>
        <taxon>Microascales</taxon>
        <taxon>Microascaceae</taxon>
        <taxon>Scedosporium</taxon>
    </lineage>
</organism>
<dbReference type="AlphaFoldDB" id="A0A084G827"/>
<reference evidence="8 9" key="1">
    <citation type="journal article" date="2014" name="Genome Announc.">
        <title>Draft genome sequence of the pathogenic fungus Scedosporium apiospermum.</title>
        <authorList>
            <person name="Vandeputte P."/>
            <person name="Ghamrawi S."/>
            <person name="Rechenmann M."/>
            <person name="Iltis A."/>
            <person name="Giraud S."/>
            <person name="Fleury M."/>
            <person name="Thornton C."/>
            <person name="Delhaes L."/>
            <person name="Meyer W."/>
            <person name="Papon N."/>
            <person name="Bouchara J.P."/>
        </authorList>
    </citation>
    <scope>NUCLEOTIDE SEQUENCE [LARGE SCALE GENOMIC DNA]</scope>
    <source>
        <strain evidence="8 9">IHEM 14462</strain>
    </source>
</reference>